<dbReference type="EMBL" id="CAJOBA010006608">
    <property type="protein sequence ID" value="CAF3777585.1"/>
    <property type="molecule type" value="Genomic_DNA"/>
</dbReference>
<name>A0A8S2DQT4_9BILA</name>
<evidence type="ECO:0000259" key="3">
    <source>
        <dbReference type="PROSITE" id="PS50004"/>
    </source>
</evidence>
<protein>
    <recommendedName>
        <fullName evidence="3">C2 domain-containing protein</fullName>
    </recommendedName>
</protein>
<dbReference type="EMBL" id="CAJNOK010006599">
    <property type="protein sequence ID" value="CAF1008595.1"/>
    <property type="molecule type" value="Genomic_DNA"/>
</dbReference>
<reference evidence="4" key="1">
    <citation type="submission" date="2021-02" db="EMBL/GenBank/DDBJ databases">
        <authorList>
            <person name="Nowell W R."/>
        </authorList>
    </citation>
    <scope>NUCLEOTIDE SEQUENCE</scope>
</reference>
<dbReference type="GO" id="GO:0061669">
    <property type="term" value="P:spontaneous neurotransmitter secretion"/>
    <property type="evidence" value="ECO:0007669"/>
    <property type="project" value="TreeGrafter"/>
</dbReference>
<proteinExistence type="predicted"/>
<evidence type="ECO:0000313" key="4">
    <source>
        <dbReference type="EMBL" id="CAF1008595.1"/>
    </source>
</evidence>
<dbReference type="PANTHER" id="PTHR45729">
    <property type="entry name" value="RABPHILIN, ISOFORM A"/>
    <property type="match status" value="1"/>
</dbReference>
<dbReference type="InterPro" id="IPR000008">
    <property type="entry name" value="C2_dom"/>
</dbReference>
<keyword evidence="1" id="KW-0479">Metal-binding</keyword>
<dbReference type="PROSITE" id="PS50004">
    <property type="entry name" value="C2"/>
    <property type="match status" value="1"/>
</dbReference>
<dbReference type="Gene3D" id="2.60.40.150">
    <property type="entry name" value="C2 domain"/>
    <property type="match status" value="1"/>
</dbReference>
<feature type="domain" description="C2" evidence="3">
    <location>
        <begin position="30"/>
        <end position="149"/>
    </location>
</feature>
<dbReference type="PRINTS" id="PR00399">
    <property type="entry name" value="SYNAPTOTAGMN"/>
</dbReference>
<dbReference type="InterPro" id="IPR001565">
    <property type="entry name" value="Synaptotagmin"/>
</dbReference>
<dbReference type="SUPFAM" id="SSF49562">
    <property type="entry name" value="C2 domain (Calcium/lipid-binding domain, CaLB)"/>
    <property type="match status" value="1"/>
</dbReference>
<dbReference type="PRINTS" id="PR00360">
    <property type="entry name" value="C2DOMAIN"/>
</dbReference>
<dbReference type="InterPro" id="IPR035892">
    <property type="entry name" value="C2_domain_sf"/>
</dbReference>
<dbReference type="GO" id="GO:0098793">
    <property type="term" value="C:presynapse"/>
    <property type="evidence" value="ECO:0007669"/>
    <property type="project" value="GOC"/>
</dbReference>
<comment type="caution">
    <text evidence="4">The sequence shown here is derived from an EMBL/GenBank/DDBJ whole genome shotgun (WGS) entry which is preliminary data.</text>
</comment>
<evidence type="ECO:0000256" key="1">
    <source>
        <dbReference type="ARBA" id="ARBA00022723"/>
    </source>
</evidence>
<dbReference type="AlphaFoldDB" id="A0A8S2DQT4"/>
<dbReference type="Proteomes" id="UP000682733">
    <property type="component" value="Unassembled WGS sequence"/>
</dbReference>
<dbReference type="GO" id="GO:0016020">
    <property type="term" value="C:membrane"/>
    <property type="evidence" value="ECO:0007669"/>
    <property type="project" value="InterPro"/>
</dbReference>
<gene>
    <name evidence="4" type="ORF">OVA965_LOCUS14926</name>
    <name evidence="5" type="ORF">TMI583_LOCUS14931</name>
</gene>
<keyword evidence="2" id="KW-0677">Repeat</keyword>
<dbReference type="SMART" id="SM00239">
    <property type="entry name" value="C2"/>
    <property type="match status" value="1"/>
</dbReference>
<dbReference type="GO" id="GO:0017158">
    <property type="term" value="P:regulation of calcium ion-dependent exocytosis"/>
    <property type="evidence" value="ECO:0007669"/>
    <property type="project" value="TreeGrafter"/>
</dbReference>
<dbReference type="GO" id="GO:0046872">
    <property type="term" value="F:metal ion binding"/>
    <property type="evidence" value="ECO:0007669"/>
    <property type="project" value="UniProtKB-KW"/>
</dbReference>
<dbReference type="Proteomes" id="UP000677228">
    <property type="component" value="Unassembled WGS sequence"/>
</dbReference>
<dbReference type="InterPro" id="IPR043566">
    <property type="entry name" value="Rabphilin/DOC2/Noc2"/>
</dbReference>
<evidence type="ECO:0000313" key="6">
    <source>
        <dbReference type="Proteomes" id="UP000677228"/>
    </source>
</evidence>
<evidence type="ECO:0000256" key="2">
    <source>
        <dbReference type="ARBA" id="ARBA00022737"/>
    </source>
</evidence>
<evidence type="ECO:0000313" key="5">
    <source>
        <dbReference type="EMBL" id="CAF3777585.1"/>
    </source>
</evidence>
<accession>A0A8S2DQT4</accession>
<dbReference type="Pfam" id="PF00168">
    <property type="entry name" value="C2"/>
    <property type="match status" value="1"/>
</dbReference>
<dbReference type="PANTHER" id="PTHR45729:SF4">
    <property type="entry name" value="RAB EFFECTOR NOC2"/>
    <property type="match status" value="1"/>
</dbReference>
<dbReference type="GO" id="GO:0006887">
    <property type="term" value="P:exocytosis"/>
    <property type="evidence" value="ECO:0007669"/>
    <property type="project" value="TreeGrafter"/>
</dbReference>
<sequence>MSSNDSIDYHNSDSSHIAYLLIICIQSDPDLGELTISLCYLPNAKRVTVTVVKATNLKPMDITGKSDPYIKIILFLHGRKVKKKKTAVAYNTLNPTYNESMEFDVTLESVEDADLIFKVMDYDRVGANELIGCVGIGPHFEGANRDHWYTMIEHPRVPITESYNLRESTPPITCTSPTQQKAPILNDSFLK</sequence>
<organism evidence="4 6">
    <name type="scientific">Didymodactylos carnosus</name>
    <dbReference type="NCBI Taxonomy" id="1234261"/>
    <lineage>
        <taxon>Eukaryota</taxon>
        <taxon>Metazoa</taxon>
        <taxon>Spiralia</taxon>
        <taxon>Gnathifera</taxon>
        <taxon>Rotifera</taxon>
        <taxon>Eurotatoria</taxon>
        <taxon>Bdelloidea</taxon>
        <taxon>Philodinida</taxon>
        <taxon>Philodinidae</taxon>
        <taxon>Didymodactylos</taxon>
    </lineage>
</organism>